<dbReference type="KEGG" id="seri:SERIO_v1c12300"/>
<dbReference type="InterPro" id="IPR018228">
    <property type="entry name" value="DNase_TatD-rel_CS"/>
</dbReference>
<dbReference type="FunFam" id="3.20.20.140:FF:000005">
    <property type="entry name" value="TatD family hydrolase"/>
    <property type="match status" value="1"/>
</dbReference>
<evidence type="ECO:0000313" key="4">
    <source>
        <dbReference type="EMBL" id="AKM54779.1"/>
    </source>
</evidence>
<dbReference type="PROSITE" id="PS01091">
    <property type="entry name" value="TATD_3"/>
    <property type="match status" value="1"/>
</dbReference>
<feature type="binding site" evidence="3">
    <location>
        <position position="154"/>
    </location>
    <ligand>
        <name>a divalent metal cation</name>
        <dbReference type="ChEBI" id="CHEBI:60240"/>
        <label>2</label>
    </ligand>
</feature>
<dbReference type="PATRIC" id="fig|743698.3.peg.1242"/>
<keyword evidence="1 3" id="KW-0479">Metal-binding</keyword>
<feature type="binding site" evidence="3">
    <location>
        <position position="10"/>
    </location>
    <ligand>
        <name>a divalent metal cation</name>
        <dbReference type="ChEBI" id="CHEBI:60240"/>
        <label>1</label>
    </ligand>
</feature>
<dbReference type="InterPro" id="IPR015991">
    <property type="entry name" value="TatD/YcfH-like"/>
</dbReference>
<dbReference type="GO" id="GO:0005829">
    <property type="term" value="C:cytosol"/>
    <property type="evidence" value="ECO:0007669"/>
    <property type="project" value="TreeGrafter"/>
</dbReference>
<feature type="binding site" evidence="3">
    <location>
        <position position="204"/>
    </location>
    <ligand>
        <name>a divalent metal cation</name>
        <dbReference type="ChEBI" id="CHEBI:60240"/>
        <label>1</label>
    </ligand>
</feature>
<keyword evidence="5" id="KW-1185">Reference proteome</keyword>
<reference evidence="5" key="2">
    <citation type="submission" date="2015-06" db="EMBL/GenBank/DDBJ databases">
        <title>Complete genome sequence of Spiroplasma eriocheiris TDA-040725-5 (DSM 21848).</title>
        <authorList>
            <person name="Lo W.-S."/>
            <person name="Kuo C.-H."/>
        </authorList>
    </citation>
    <scope>NUCLEOTIDE SEQUENCE [LARGE SCALE GENOMIC DNA]</scope>
    <source>
        <strain evidence="5">TDA-040725-5</strain>
    </source>
</reference>
<dbReference type="PANTHER" id="PTHR46124">
    <property type="entry name" value="D-AMINOACYL-TRNA DEACYLASE"/>
    <property type="match status" value="1"/>
</dbReference>
<dbReference type="AlphaFoldDB" id="A0A0H3XMD6"/>
<dbReference type="InterPro" id="IPR001130">
    <property type="entry name" value="TatD-like"/>
</dbReference>
<dbReference type="PIRSF" id="PIRSF005902">
    <property type="entry name" value="DNase_TatD"/>
    <property type="match status" value="1"/>
</dbReference>
<dbReference type="STRING" id="315358.SERIO_v1c12300"/>
<proteinExistence type="predicted"/>
<name>A0A0H3XMD6_9MOLU</name>
<feature type="binding site" evidence="3">
    <location>
        <position position="8"/>
    </location>
    <ligand>
        <name>a divalent metal cation</name>
        <dbReference type="ChEBI" id="CHEBI:60240"/>
        <label>1</label>
    </ligand>
</feature>
<feature type="binding site" evidence="3">
    <location>
        <position position="131"/>
    </location>
    <ligand>
        <name>a divalent metal cation</name>
        <dbReference type="ChEBI" id="CHEBI:60240"/>
        <label>2</label>
    </ligand>
</feature>
<evidence type="ECO:0000256" key="3">
    <source>
        <dbReference type="PIRSR" id="PIRSR005902-1"/>
    </source>
</evidence>
<reference evidence="4 5" key="1">
    <citation type="journal article" date="2015" name="Genome Biol. Evol.">
        <title>Found and Lost: The Fates of Horizontally Acquired Genes in Arthropod-Symbiotic Spiroplasma.</title>
        <authorList>
            <person name="Lo W.S."/>
            <person name="Gasparich G.E."/>
            <person name="Kuo C.H."/>
        </authorList>
    </citation>
    <scope>NUCLEOTIDE SEQUENCE [LARGE SCALE GENOMIC DNA]</scope>
    <source>
        <strain evidence="5">TDA-040725-5</strain>
    </source>
</reference>
<dbReference type="GO" id="GO:0016788">
    <property type="term" value="F:hydrolase activity, acting on ester bonds"/>
    <property type="evidence" value="ECO:0007669"/>
    <property type="project" value="InterPro"/>
</dbReference>
<dbReference type="Gene3D" id="3.20.20.140">
    <property type="entry name" value="Metal-dependent hydrolases"/>
    <property type="match status" value="1"/>
</dbReference>
<sequence>MAGIFDTHCHLMSEEYNVDETSETIEEARISGVVLLNNVGYDIESSEAAVRQALQYDSVYATVGIHPTDVARHSSADIQRLNELSNASKVIAIGEIGLDYYHKNVSPELQKEWFRKQIKIAKAHDLPVVIHCRDAYEDCFKILLEEKVTKGEMHCYGGDIVMAQKFLDLGFYISFAGNITFKNAENLREVARLIPLNKLLVETDAPYLTPDPYRGEKNYPRFITYTVKKLAELKKIPVEEMIRVTSRNGKKVFGIQE</sequence>
<dbReference type="NCBIfam" id="TIGR00010">
    <property type="entry name" value="YchF/TatD family DNA exonuclease"/>
    <property type="match status" value="1"/>
</dbReference>
<gene>
    <name evidence="4" type="primary">tatD</name>
    <name evidence="4" type="ORF">SERIO_v1c12300</name>
</gene>
<feature type="binding site" evidence="3">
    <location>
        <position position="95"/>
    </location>
    <ligand>
        <name>a divalent metal cation</name>
        <dbReference type="ChEBI" id="CHEBI:60240"/>
        <label>1</label>
    </ligand>
</feature>
<organism evidence="4 5">
    <name type="scientific">Spiroplasma eriocheiris</name>
    <dbReference type="NCBI Taxonomy" id="315358"/>
    <lineage>
        <taxon>Bacteria</taxon>
        <taxon>Bacillati</taxon>
        <taxon>Mycoplasmatota</taxon>
        <taxon>Mollicutes</taxon>
        <taxon>Entomoplasmatales</taxon>
        <taxon>Spiroplasmataceae</taxon>
        <taxon>Spiroplasma</taxon>
    </lineage>
</organism>
<dbReference type="InterPro" id="IPR032466">
    <property type="entry name" value="Metal_Hydrolase"/>
</dbReference>
<dbReference type="GO" id="GO:0046872">
    <property type="term" value="F:metal ion binding"/>
    <property type="evidence" value="ECO:0007669"/>
    <property type="project" value="UniProtKB-KW"/>
</dbReference>
<dbReference type="PROSITE" id="PS01090">
    <property type="entry name" value="TATD_2"/>
    <property type="match status" value="1"/>
</dbReference>
<dbReference type="Pfam" id="PF01026">
    <property type="entry name" value="TatD_DNase"/>
    <property type="match status" value="1"/>
</dbReference>
<evidence type="ECO:0000256" key="1">
    <source>
        <dbReference type="ARBA" id="ARBA00022723"/>
    </source>
</evidence>
<dbReference type="CDD" id="cd01310">
    <property type="entry name" value="TatD_DNAse"/>
    <property type="match status" value="1"/>
</dbReference>
<accession>A0A0H3XMD6</accession>
<dbReference type="PANTHER" id="PTHR46124:SF2">
    <property type="entry name" value="D-AMINOACYL-TRNA DEACYLASE"/>
    <property type="match status" value="1"/>
</dbReference>
<dbReference type="GO" id="GO:0004536">
    <property type="term" value="F:DNA nuclease activity"/>
    <property type="evidence" value="ECO:0007669"/>
    <property type="project" value="InterPro"/>
</dbReference>
<keyword evidence="2" id="KW-0378">Hydrolase</keyword>
<dbReference type="EMBL" id="CP011856">
    <property type="protein sequence ID" value="AKM54779.1"/>
    <property type="molecule type" value="Genomic_DNA"/>
</dbReference>
<evidence type="ECO:0000256" key="2">
    <source>
        <dbReference type="ARBA" id="ARBA00022801"/>
    </source>
</evidence>
<dbReference type="SUPFAM" id="SSF51556">
    <property type="entry name" value="Metallo-dependent hydrolases"/>
    <property type="match status" value="1"/>
</dbReference>
<evidence type="ECO:0000313" key="5">
    <source>
        <dbReference type="Proteomes" id="UP000035661"/>
    </source>
</evidence>
<dbReference type="Proteomes" id="UP000035661">
    <property type="component" value="Chromosome"/>
</dbReference>
<dbReference type="RefSeq" id="WP_047791954.1">
    <property type="nucleotide sequence ID" value="NZ_CP011856.1"/>
</dbReference>
<protein>
    <submittedName>
        <fullName evidence="4">Mg-dependent DNase</fullName>
    </submittedName>
</protein>